<dbReference type="EMBL" id="CP018906">
    <property type="protein sequence ID" value="AQW20492.1"/>
    <property type="molecule type" value="Genomic_DNA"/>
</dbReference>
<accession>A0A1S6QFW2</accession>
<organism evidence="2 3">
    <name type="scientific">Lentilactobacillus curieae</name>
    <dbReference type="NCBI Taxonomy" id="1138822"/>
    <lineage>
        <taxon>Bacteria</taxon>
        <taxon>Bacillati</taxon>
        <taxon>Bacillota</taxon>
        <taxon>Bacilli</taxon>
        <taxon>Lactobacillales</taxon>
        <taxon>Lactobacillaceae</taxon>
        <taxon>Lentilactobacillus</taxon>
    </lineage>
</organism>
<keyword evidence="1" id="KW-0732">Signal</keyword>
<name>A0A1S6QFW2_9LACO</name>
<feature type="chain" id="PRO_5010519072" description="Extracellular protein" evidence="1">
    <location>
        <begin position="27"/>
        <end position="258"/>
    </location>
</feature>
<dbReference type="Proteomes" id="UP000030361">
    <property type="component" value="Chromosome"/>
</dbReference>
<evidence type="ECO:0000313" key="2">
    <source>
        <dbReference type="EMBL" id="AQW20492.1"/>
    </source>
</evidence>
<proteinExistence type="predicted"/>
<keyword evidence="3" id="KW-1185">Reference proteome</keyword>
<reference evidence="2 3" key="1">
    <citation type="journal article" date="2015" name="Genome Announc.">
        <title>Genome Sequence of Lactobacillus curieae CCTCC M 2011381T, a Novel Producer of Gamma-aminobutyric Acid.</title>
        <authorList>
            <person name="Wang Y."/>
            <person name="Wang Y."/>
            <person name="Lang C."/>
            <person name="Wei D."/>
            <person name="Xu P."/>
            <person name="Xie J."/>
        </authorList>
    </citation>
    <scope>NUCLEOTIDE SEQUENCE [LARGE SCALE GENOMIC DNA]</scope>
    <source>
        <strain evidence="2 3">CCTCC M 2011381</strain>
    </source>
</reference>
<protein>
    <recommendedName>
        <fullName evidence="4">Extracellular protein</fullName>
    </recommendedName>
</protein>
<dbReference type="eggNOG" id="ENOG5030ASU">
    <property type="taxonomic scope" value="Bacteria"/>
</dbReference>
<sequence>MDYKKLIITTGAAVIGVFGLSLTTQASTSNQYGYYQAKKTVKVPLYGTSQSVKIKKNTIVPGYTFQDAFRTQKSIKLNLSSLSYQYRKSWPKIAKNIDWQQSGATEQAVSFKAVTAPQQMLFKTVSTLPLTGMFYVGNRANSKGTTTLKSRLVITTDGYIERYYDTYPNVSQKPVATAKISKVQRKGLTTYLYYPNHIKGVKDQHVAKTGKFQYRLTIKNLNKSTQTKLKNADVASERYAVYSFGGQHYFTLMNQVDF</sequence>
<dbReference type="KEGG" id="lcu:PL11_000265"/>
<evidence type="ECO:0000256" key="1">
    <source>
        <dbReference type="SAM" id="SignalP"/>
    </source>
</evidence>
<dbReference type="AlphaFoldDB" id="A0A1S6QFW2"/>
<gene>
    <name evidence="2" type="ORF">PL11_000265</name>
</gene>
<feature type="signal peptide" evidence="1">
    <location>
        <begin position="1"/>
        <end position="26"/>
    </location>
</feature>
<evidence type="ECO:0008006" key="4">
    <source>
        <dbReference type="Google" id="ProtNLM"/>
    </source>
</evidence>
<dbReference type="RefSeq" id="WP_035166822.1">
    <property type="nucleotide sequence ID" value="NZ_CP018906.1"/>
</dbReference>
<evidence type="ECO:0000313" key="3">
    <source>
        <dbReference type="Proteomes" id="UP000030361"/>
    </source>
</evidence>
<dbReference type="OrthoDB" id="2258378at2"/>